<dbReference type="Proteomes" id="UP001141327">
    <property type="component" value="Unassembled WGS sequence"/>
</dbReference>
<dbReference type="EMBL" id="JAPMOS010000295">
    <property type="protein sequence ID" value="KAJ4453225.1"/>
    <property type="molecule type" value="Genomic_DNA"/>
</dbReference>
<evidence type="ECO:0000313" key="2">
    <source>
        <dbReference type="Proteomes" id="UP001141327"/>
    </source>
</evidence>
<reference evidence="1" key="1">
    <citation type="journal article" date="2022" name="bioRxiv">
        <title>Genomics of Preaxostyla Flagellates Illuminates Evolutionary Transitions and the Path Towards Mitochondrial Loss.</title>
        <authorList>
            <person name="Novak L.V.F."/>
            <person name="Treitli S.C."/>
            <person name="Pyrih J."/>
            <person name="Halakuc P."/>
            <person name="Pipaliya S.V."/>
            <person name="Vacek V."/>
            <person name="Brzon O."/>
            <person name="Soukal P."/>
            <person name="Eme L."/>
            <person name="Dacks J.B."/>
            <person name="Karnkowska A."/>
            <person name="Elias M."/>
            <person name="Hampl V."/>
        </authorList>
    </citation>
    <scope>NUCLEOTIDE SEQUENCE</scope>
    <source>
        <strain evidence="1">RCP-MX</strain>
    </source>
</reference>
<organism evidence="1 2">
    <name type="scientific">Paratrimastix pyriformis</name>
    <dbReference type="NCBI Taxonomy" id="342808"/>
    <lineage>
        <taxon>Eukaryota</taxon>
        <taxon>Metamonada</taxon>
        <taxon>Preaxostyla</taxon>
        <taxon>Paratrimastigidae</taxon>
        <taxon>Paratrimastix</taxon>
    </lineage>
</organism>
<proteinExistence type="predicted"/>
<sequence length="294" mass="32114">MEDSNPPPPRAVKIVSTTPQDALAMAESRIRDLEEAIPNGQFFFLWGEKAHTLYCRVDGGGVNVPEVARLIGIKGAAQVVELSDEQFERERALLMARHEHQNENSRAKILAHMEVAKLAAAPLIGALSDLLRRTAIPGGKILVWPPKAMPSGGDIVAITVPFAVIAPPQVIGEVAKLLPRVLPPPSQVPIRYTAPDTTLPTWWIHGVPLNVSGDAIKTRLGELGIPIESVERIKEPTSNLPTSQVRVTVTTQEVWDRLRALGKFIDGLSVKAERKRGPPHLFVVSIDEEERIGL</sequence>
<keyword evidence="2" id="KW-1185">Reference proteome</keyword>
<name>A0ABQ8U8T0_9EUKA</name>
<protein>
    <submittedName>
        <fullName evidence="1">Uncharacterized protein</fullName>
    </submittedName>
</protein>
<evidence type="ECO:0000313" key="1">
    <source>
        <dbReference type="EMBL" id="KAJ4453225.1"/>
    </source>
</evidence>
<comment type="caution">
    <text evidence="1">The sequence shown here is derived from an EMBL/GenBank/DDBJ whole genome shotgun (WGS) entry which is preliminary data.</text>
</comment>
<accession>A0ABQ8U8T0</accession>
<gene>
    <name evidence="1" type="ORF">PAPYR_12380</name>
</gene>